<evidence type="ECO:0000313" key="1">
    <source>
        <dbReference type="EMBL" id="AOW05491.1"/>
    </source>
</evidence>
<name>A0A1D8NIM6_YARLL</name>
<organism evidence="1 2">
    <name type="scientific">Yarrowia lipolytica</name>
    <name type="common">Candida lipolytica</name>
    <dbReference type="NCBI Taxonomy" id="4952"/>
    <lineage>
        <taxon>Eukaryota</taxon>
        <taxon>Fungi</taxon>
        <taxon>Dikarya</taxon>
        <taxon>Ascomycota</taxon>
        <taxon>Saccharomycotina</taxon>
        <taxon>Dipodascomycetes</taxon>
        <taxon>Dipodascales</taxon>
        <taxon>Dipodascales incertae sedis</taxon>
        <taxon>Yarrowia</taxon>
    </lineage>
</organism>
<reference evidence="1 2" key="1">
    <citation type="journal article" date="2016" name="PLoS ONE">
        <title>Sequence Assembly of Yarrowia lipolytica Strain W29/CLIB89 Shows Transposable Element Diversity.</title>
        <authorList>
            <person name="Magnan C."/>
            <person name="Yu J."/>
            <person name="Chang I."/>
            <person name="Jahn E."/>
            <person name="Kanomata Y."/>
            <person name="Wu J."/>
            <person name="Zeller M."/>
            <person name="Oakes M."/>
            <person name="Baldi P."/>
            <person name="Sandmeyer S."/>
        </authorList>
    </citation>
    <scope>NUCLEOTIDE SEQUENCE [LARGE SCALE GENOMIC DNA]</scope>
    <source>
        <strain evidence="2">CLIB89(W29)</strain>
    </source>
</reference>
<evidence type="ECO:0000313" key="2">
    <source>
        <dbReference type="Proteomes" id="UP000182444"/>
    </source>
</evidence>
<dbReference type="Proteomes" id="UP000182444">
    <property type="component" value="Chromosome 1E"/>
</dbReference>
<accession>A0A1D8NIM6</accession>
<dbReference type="AlphaFoldDB" id="A0A1D8NIM6"/>
<proteinExistence type="predicted"/>
<protein>
    <submittedName>
        <fullName evidence="1">Uncharacterized protein</fullName>
    </submittedName>
</protein>
<sequence length="205" mass="23180">MLWFGVQQNNPKSVLVANSRLFPPWSPPSLPAPTKLLCDVSLSLSYVSLSLCYVSSSVCHHVTGPKKKGFSLSSRILSSFWNLKRGSSWMMDENELTDKLVRVLREQGWLPKGTKINRLRVGNTILGAWLWGGYVGSRDLAGSVAPFSQCDLHFPVGWLSLFTTLELYLWELEKYINMHKAYKARKSDESTTAQPHVYHNIHAVK</sequence>
<dbReference type="VEuPathDB" id="FungiDB:YALI1_E19488g"/>
<dbReference type="RefSeq" id="XP_068139119.1">
    <property type="nucleotide sequence ID" value="XM_068283018.1"/>
</dbReference>
<gene>
    <name evidence="1" type="ORF">YALI1_E19488g</name>
</gene>
<dbReference type="EMBL" id="CP017557">
    <property type="protein sequence ID" value="AOW05491.1"/>
    <property type="molecule type" value="Genomic_DNA"/>
</dbReference>
<dbReference type="GeneID" id="94583625"/>